<proteinExistence type="predicted"/>
<dbReference type="InterPro" id="IPR036513">
    <property type="entry name" value="STAS_dom_sf"/>
</dbReference>
<protein>
    <recommendedName>
        <fullName evidence="1">MlaB-like STAS domain-containing protein</fullName>
    </recommendedName>
</protein>
<accession>A0A0F9QIY1</accession>
<comment type="caution">
    <text evidence="2">The sequence shown here is derived from an EMBL/GenBank/DDBJ whole genome shotgun (WGS) entry which is preliminary data.</text>
</comment>
<dbReference type="EMBL" id="LAZR01001580">
    <property type="protein sequence ID" value="KKN42439.1"/>
    <property type="molecule type" value="Genomic_DNA"/>
</dbReference>
<name>A0A0F9QIY1_9ZZZZ</name>
<reference evidence="2" key="1">
    <citation type="journal article" date="2015" name="Nature">
        <title>Complex archaea that bridge the gap between prokaryotes and eukaryotes.</title>
        <authorList>
            <person name="Spang A."/>
            <person name="Saw J.H."/>
            <person name="Jorgensen S.L."/>
            <person name="Zaremba-Niedzwiedzka K."/>
            <person name="Martijn J."/>
            <person name="Lind A.E."/>
            <person name="van Eijk R."/>
            <person name="Schleper C."/>
            <person name="Guy L."/>
            <person name="Ettema T.J."/>
        </authorList>
    </citation>
    <scope>NUCLEOTIDE SEQUENCE</scope>
</reference>
<evidence type="ECO:0000313" key="2">
    <source>
        <dbReference type="EMBL" id="KKN42439.1"/>
    </source>
</evidence>
<evidence type="ECO:0000259" key="1">
    <source>
        <dbReference type="Pfam" id="PF13466"/>
    </source>
</evidence>
<feature type="domain" description="MlaB-like STAS" evidence="1">
    <location>
        <begin position="14"/>
        <end position="87"/>
    </location>
</feature>
<dbReference type="Gene3D" id="3.30.750.24">
    <property type="entry name" value="STAS domain"/>
    <property type="match status" value="1"/>
</dbReference>
<sequence length="101" mass="10977">MSDQEITVIDCGEVLAIANVAEMYTQALSGLADGHLIHFDVSKIERIDTAAIQMIYAFSKEAAKQGHVLQWQDASETFVRNVKTLGLSAKINLADNAIDIA</sequence>
<organism evidence="2">
    <name type="scientific">marine sediment metagenome</name>
    <dbReference type="NCBI Taxonomy" id="412755"/>
    <lineage>
        <taxon>unclassified sequences</taxon>
        <taxon>metagenomes</taxon>
        <taxon>ecological metagenomes</taxon>
    </lineage>
</organism>
<dbReference type="AlphaFoldDB" id="A0A0F9QIY1"/>
<dbReference type="InterPro" id="IPR058548">
    <property type="entry name" value="MlaB-like_STAS"/>
</dbReference>
<gene>
    <name evidence="2" type="ORF">LCGC14_0713210</name>
</gene>
<dbReference type="SUPFAM" id="SSF52091">
    <property type="entry name" value="SpoIIaa-like"/>
    <property type="match status" value="1"/>
</dbReference>
<dbReference type="Pfam" id="PF13466">
    <property type="entry name" value="STAS_2"/>
    <property type="match status" value="1"/>
</dbReference>